<dbReference type="OrthoDB" id="5734981at2"/>
<dbReference type="CDD" id="cd16328">
    <property type="entry name" value="RseA_N"/>
    <property type="match status" value="1"/>
</dbReference>
<organism evidence="4 5">
    <name type="scientific">Kushneria sinocarnis</name>
    <dbReference type="NCBI Taxonomy" id="595502"/>
    <lineage>
        <taxon>Bacteria</taxon>
        <taxon>Pseudomonadati</taxon>
        <taxon>Pseudomonadota</taxon>
        <taxon>Gammaproteobacteria</taxon>
        <taxon>Oceanospirillales</taxon>
        <taxon>Halomonadaceae</taxon>
        <taxon>Kushneria</taxon>
    </lineage>
</organism>
<evidence type="ECO:0000256" key="2">
    <source>
        <dbReference type="SAM" id="Phobius"/>
    </source>
</evidence>
<comment type="caution">
    <text evidence="4">The sequence shown here is derived from an EMBL/GenBank/DDBJ whole genome shotgun (WGS) entry which is preliminary data.</text>
</comment>
<reference evidence="4 5" key="1">
    <citation type="submission" date="2018-10" db="EMBL/GenBank/DDBJ databases">
        <title>Genomic Encyclopedia of Type Strains, Phase IV (KMG-IV): sequencing the most valuable type-strain genomes for metagenomic binning, comparative biology and taxonomic classification.</title>
        <authorList>
            <person name="Goeker M."/>
        </authorList>
    </citation>
    <scope>NUCLEOTIDE SEQUENCE [LARGE SCALE GENOMIC DNA]</scope>
    <source>
        <strain evidence="4 5">DSM 23229</strain>
    </source>
</reference>
<dbReference type="AlphaFoldDB" id="A0A420WYL4"/>
<gene>
    <name evidence="4" type="ORF">C7446_1266</name>
</gene>
<protein>
    <submittedName>
        <fullName evidence="4">RseA-like anti sigma(E) protein</fullName>
    </submittedName>
</protein>
<dbReference type="InterPro" id="IPR036147">
    <property type="entry name" value="Anti-sigma_E_RseA_N_sf"/>
</dbReference>
<dbReference type="RefSeq" id="WP_121172239.1">
    <property type="nucleotide sequence ID" value="NZ_RBIN01000003.1"/>
</dbReference>
<proteinExistence type="predicted"/>
<dbReference type="SUPFAM" id="SSF89069">
    <property type="entry name" value="N-terminal, cytoplasmic domain of anti-sigmaE factor RseA"/>
    <property type="match status" value="1"/>
</dbReference>
<feature type="domain" description="Anti sigma-E protein RseA N-terminal" evidence="3">
    <location>
        <begin position="6"/>
        <end position="79"/>
    </location>
</feature>
<evidence type="ECO:0000313" key="5">
    <source>
        <dbReference type="Proteomes" id="UP000281975"/>
    </source>
</evidence>
<dbReference type="PANTHER" id="PTHR38104:SF1">
    <property type="entry name" value="ANTI-SIGMA-E FACTOR RSEA"/>
    <property type="match status" value="1"/>
</dbReference>
<dbReference type="EMBL" id="RBIN01000003">
    <property type="protein sequence ID" value="RKR06324.1"/>
    <property type="molecule type" value="Genomic_DNA"/>
</dbReference>
<dbReference type="Pfam" id="PF03872">
    <property type="entry name" value="RseA_N"/>
    <property type="match status" value="1"/>
</dbReference>
<evidence type="ECO:0000259" key="3">
    <source>
        <dbReference type="Pfam" id="PF03872"/>
    </source>
</evidence>
<dbReference type="GO" id="GO:0016989">
    <property type="term" value="F:sigma factor antagonist activity"/>
    <property type="evidence" value="ECO:0007669"/>
    <property type="project" value="InterPro"/>
</dbReference>
<keyword evidence="2" id="KW-1133">Transmembrane helix</keyword>
<evidence type="ECO:0000256" key="1">
    <source>
        <dbReference type="SAM" id="MobiDB-lite"/>
    </source>
</evidence>
<keyword evidence="2" id="KW-0812">Transmembrane</keyword>
<dbReference type="InterPro" id="IPR052383">
    <property type="entry name" value="Anti-sigma-E_RseA-like"/>
</dbReference>
<feature type="region of interest" description="Disordered" evidence="1">
    <location>
        <begin position="70"/>
        <end position="89"/>
    </location>
</feature>
<accession>A0A420WYL4</accession>
<feature type="transmembrane region" description="Helical" evidence="2">
    <location>
        <begin position="91"/>
        <end position="114"/>
    </location>
</feature>
<feature type="region of interest" description="Disordered" evidence="1">
    <location>
        <begin position="117"/>
        <end position="154"/>
    </location>
</feature>
<evidence type="ECO:0000313" key="4">
    <source>
        <dbReference type="EMBL" id="RKR06324.1"/>
    </source>
</evidence>
<dbReference type="Gene3D" id="1.10.10.880">
    <property type="entry name" value="Anti sigma-E protein RseA, N-terminal domain"/>
    <property type="match status" value="1"/>
</dbReference>
<name>A0A420WYL4_9GAMM</name>
<sequence>MNQKVRESLSALMDGEGDELELRRVLKSLDAAPEEADTWRRYHLVRSAIGRERDIDVNADISAAVAARISEETAATEEETDNSAGRRGTPFSFVGSAAIAAAVSLMVITGVQVYRGGQGSDPGMSELATQRESRNWSPSRAGDGAEPAALNRSARSGAMTVGATPGWLTATDQPPQDERAQAKVLQSYLNRHVEQAGYHVSNSWMPVVQPAGGGRTASQP</sequence>
<dbReference type="InterPro" id="IPR005572">
    <property type="entry name" value="Anti-sigma_E_RseA_N"/>
</dbReference>
<keyword evidence="2" id="KW-0472">Membrane</keyword>
<keyword evidence="5" id="KW-1185">Reference proteome</keyword>
<dbReference type="PANTHER" id="PTHR38104">
    <property type="match status" value="1"/>
</dbReference>
<dbReference type="Proteomes" id="UP000281975">
    <property type="component" value="Unassembled WGS sequence"/>
</dbReference>